<dbReference type="AlphaFoldDB" id="A0A7M2XTW7"/>
<protein>
    <submittedName>
        <fullName evidence="1">Sugar transferase</fullName>
    </submittedName>
</protein>
<accession>A0A7M2XTW7</accession>
<keyword evidence="1" id="KW-0808">Transferase</keyword>
<dbReference type="EMBL" id="CP063450">
    <property type="protein sequence ID" value="QOW01236.1"/>
    <property type="molecule type" value="Genomic_DNA"/>
</dbReference>
<reference evidence="1 2" key="1">
    <citation type="submission" date="2020-10" db="EMBL/GenBank/DDBJ databases">
        <title>Whole genome sequence of oil-degrading bacteria Rhodococcus pyridinivorans strain 5Ap.</title>
        <authorList>
            <person name="Akhremchuk A.E."/>
            <person name="Valentovich L.N."/>
            <person name="Charniauskaya M.I."/>
            <person name="Bukliarevich H.A."/>
            <person name="Titok M.A."/>
        </authorList>
    </citation>
    <scope>NUCLEOTIDE SEQUENCE [LARGE SCALE GENOMIC DNA]</scope>
    <source>
        <strain evidence="1 2">5Ap</strain>
    </source>
</reference>
<proteinExistence type="predicted"/>
<name>A0A7M2XTW7_9NOCA</name>
<gene>
    <name evidence="1" type="ORF">INP59_14305</name>
</gene>
<keyword evidence="2" id="KW-1185">Reference proteome</keyword>
<evidence type="ECO:0000313" key="1">
    <source>
        <dbReference type="EMBL" id="QOW01236.1"/>
    </source>
</evidence>
<dbReference type="GO" id="GO:0016740">
    <property type="term" value="F:transferase activity"/>
    <property type="evidence" value="ECO:0007669"/>
    <property type="project" value="UniProtKB-KW"/>
</dbReference>
<sequence>MELNGQELSNSSRLVSHLQRSAPASDDQFVPPMPCACDVSVPYDDTWPGLVDVLNNGPYTLDRAPWFDASRPESREFAGVWVMDVQGLDSVPVQRDISEAVCAGGVASWARDTSRQLTFSALVVACSNAGARYGLNWLSCVLRQSNIRGGVDLKFYRSHPGGSDVPPATQLRTAYGTVLTKSPTVVEVSGKGGSLRHRQASIFRVEWEMVVTNPYLYGESATAAVGWDSIETESIEWAHAPDCSDTASCDLPTIYNAECAPPVIELEAAQIPVCGGCLPLCAIERRTWQLSGVLPSVCEETTVSMRVKNDGVDPLTVNFFWRPCGSTDSCETTAPMSVSGLPAAMTVVADSITGRPYIDNNGTRQRQVGIITTPTGAPWRPILLDTMLCWELVAESAPGAQYTVILELRERDS</sequence>
<evidence type="ECO:0000313" key="2">
    <source>
        <dbReference type="Proteomes" id="UP000593818"/>
    </source>
</evidence>
<organism evidence="1 2">
    <name type="scientific">Rhodococcus pyridinivorans</name>
    <dbReference type="NCBI Taxonomy" id="103816"/>
    <lineage>
        <taxon>Bacteria</taxon>
        <taxon>Bacillati</taxon>
        <taxon>Actinomycetota</taxon>
        <taxon>Actinomycetes</taxon>
        <taxon>Mycobacteriales</taxon>
        <taxon>Nocardiaceae</taxon>
        <taxon>Rhodococcus</taxon>
    </lineage>
</organism>
<dbReference type="Proteomes" id="UP000593818">
    <property type="component" value="Chromosome"/>
</dbReference>